<accession>A0AA39XEI4</accession>
<gene>
    <name evidence="2" type="ORF">B0T14DRAFT_503662</name>
</gene>
<comment type="caution">
    <text evidence="2">The sequence shown here is derived from an EMBL/GenBank/DDBJ whole genome shotgun (WGS) entry which is preliminary data.</text>
</comment>
<reference evidence="2" key="1">
    <citation type="submission" date="2023-06" db="EMBL/GenBank/DDBJ databases">
        <title>Genome-scale phylogeny and comparative genomics of the fungal order Sordariales.</title>
        <authorList>
            <consortium name="Lawrence Berkeley National Laboratory"/>
            <person name="Hensen N."/>
            <person name="Bonometti L."/>
            <person name="Westerberg I."/>
            <person name="Brannstrom I.O."/>
            <person name="Guillou S."/>
            <person name="Cros-Aarteil S."/>
            <person name="Calhoun S."/>
            <person name="Haridas S."/>
            <person name="Kuo A."/>
            <person name="Mondo S."/>
            <person name="Pangilinan J."/>
            <person name="Riley R."/>
            <person name="Labutti K."/>
            <person name="Andreopoulos B."/>
            <person name="Lipzen A."/>
            <person name="Chen C."/>
            <person name="Yanf M."/>
            <person name="Daum C."/>
            <person name="Ng V."/>
            <person name="Clum A."/>
            <person name="Steindorff A."/>
            <person name="Ohm R."/>
            <person name="Martin F."/>
            <person name="Silar P."/>
            <person name="Natvig D."/>
            <person name="Lalanne C."/>
            <person name="Gautier V."/>
            <person name="Ament-Velasquez S.L."/>
            <person name="Kruys A."/>
            <person name="Hutchinson M.I."/>
            <person name="Powell A.J."/>
            <person name="Barry K."/>
            <person name="Miller A.N."/>
            <person name="Grigoriev I.V."/>
            <person name="Debuchy R."/>
            <person name="Gladieux P."/>
            <person name="Thoren M.H."/>
            <person name="Johannesson H."/>
        </authorList>
    </citation>
    <scope>NUCLEOTIDE SEQUENCE</scope>
    <source>
        <strain evidence="2">CBS 606.72</strain>
    </source>
</reference>
<protein>
    <submittedName>
        <fullName evidence="2">Uncharacterized protein</fullName>
    </submittedName>
</protein>
<dbReference type="AlphaFoldDB" id="A0AA39XEI4"/>
<dbReference type="Proteomes" id="UP001175000">
    <property type="component" value="Unassembled WGS sequence"/>
</dbReference>
<evidence type="ECO:0000313" key="2">
    <source>
        <dbReference type="EMBL" id="KAK0632245.1"/>
    </source>
</evidence>
<dbReference type="EMBL" id="JAULSU010000001">
    <property type="protein sequence ID" value="KAK0632245.1"/>
    <property type="molecule type" value="Genomic_DNA"/>
</dbReference>
<feature type="non-terminal residue" evidence="2">
    <location>
        <position position="260"/>
    </location>
</feature>
<evidence type="ECO:0000256" key="1">
    <source>
        <dbReference type="SAM" id="MobiDB-lite"/>
    </source>
</evidence>
<evidence type="ECO:0000313" key="3">
    <source>
        <dbReference type="Proteomes" id="UP001175000"/>
    </source>
</evidence>
<name>A0AA39XEI4_9PEZI</name>
<proteinExistence type="predicted"/>
<feature type="region of interest" description="Disordered" evidence="1">
    <location>
        <begin position="1"/>
        <end position="52"/>
    </location>
</feature>
<organism evidence="2 3">
    <name type="scientific">Immersiella caudata</name>
    <dbReference type="NCBI Taxonomy" id="314043"/>
    <lineage>
        <taxon>Eukaryota</taxon>
        <taxon>Fungi</taxon>
        <taxon>Dikarya</taxon>
        <taxon>Ascomycota</taxon>
        <taxon>Pezizomycotina</taxon>
        <taxon>Sordariomycetes</taxon>
        <taxon>Sordariomycetidae</taxon>
        <taxon>Sordariales</taxon>
        <taxon>Lasiosphaeriaceae</taxon>
        <taxon>Immersiella</taxon>
    </lineage>
</organism>
<keyword evidence="3" id="KW-1185">Reference proteome</keyword>
<sequence length="260" mass="28629">RHQRRPATRSSQQPPPPPFSSITLPLGRVITGRPGSQALRSPGHSSHLGCGLFPAGSSSTPYSIQRIPGGSVWHHGREYAMLFPVLEVIKVGVTHAAGRRTDTQQLPGAFCGSDRAITLARRNARIFYRKPAGIQGPESRRLNRHRSMQLHSFPTKRCVDQLRALLPAGSAETQLHVLGCKHWIMQVTRMEARHPHLITSLPRCRHQTSPDRQDGGLAAGDGIARGLCVYLHTLTVYYVVRLIACSAHPSVIIQLLHVFG</sequence>